<feature type="compositionally biased region" description="Polar residues" evidence="1">
    <location>
        <begin position="12"/>
        <end position="21"/>
    </location>
</feature>
<name>A0A699KEM5_TANCI</name>
<feature type="region of interest" description="Disordered" evidence="1">
    <location>
        <begin position="1"/>
        <end position="21"/>
    </location>
</feature>
<proteinExistence type="predicted"/>
<gene>
    <name evidence="2" type="ORF">Tci_662916</name>
</gene>
<protein>
    <submittedName>
        <fullName evidence="2">Uncharacterized protein</fullName>
    </submittedName>
</protein>
<dbReference type="EMBL" id="BKCJ010512185">
    <property type="protein sequence ID" value="GFA90944.1"/>
    <property type="molecule type" value="Genomic_DNA"/>
</dbReference>
<organism evidence="2">
    <name type="scientific">Tanacetum cinerariifolium</name>
    <name type="common">Dalmatian daisy</name>
    <name type="synonym">Chrysanthemum cinerariifolium</name>
    <dbReference type="NCBI Taxonomy" id="118510"/>
    <lineage>
        <taxon>Eukaryota</taxon>
        <taxon>Viridiplantae</taxon>
        <taxon>Streptophyta</taxon>
        <taxon>Embryophyta</taxon>
        <taxon>Tracheophyta</taxon>
        <taxon>Spermatophyta</taxon>
        <taxon>Magnoliopsida</taxon>
        <taxon>eudicotyledons</taxon>
        <taxon>Gunneridae</taxon>
        <taxon>Pentapetalae</taxon>
        <taxon>asterids</taxon>
        <taxon>campanulids</taxon>
        <taxon>Asterales</taxon>
        <taxon>Asteraceae</taxon>
        <taxon>Asteroideae</taxon>
        <taxon>Anthemideae</taxon>
        <taxon>Anthemidinae</taxon>
        <taxon>Tanacetum</taxon>
    </lineage>
</organism>
<feature type="region of interest" description="Disordered" evidence="1">
    <location>
        <begin position="54"/>
        <end position="73"/>
    </location>
</feature>
<comment type="caution">
    <text evidence="2">The sequence shown here is derived from an EMBL/GenBank/DDBJ whole genome shotgun (WGS) entry which is preliminary data.</text>
</comment>
<feature type="non-terminal residue" evidence="2">
    <location>
        <position position="1"/>
    </location>
</feature>
<dbReference type="AlphaFoldDB" id="A0A699KEM5"/>
<feature type="compositionally biased region" description="Basic and acidic residues" evidence="1">
    <location>
        <begin position="56"/>
        <end position="73"/>
    </location>
</feature>
<evidence type="ECO:0000256" key="1">
    <source>
        <dbReference type="SAM" id="MobiDB-lite"/>
    </source>
</evidence>
<sequence>NNANYTAGLKEANNSAGTQNNLDAENSELKADHVQEYYVLPLWSSYTSTVKSSKVKNGDKKINEDTDSKKNEEKMFSQNTKDLLLQAGAARASSTNFINTVSTPVNAASTPINQDDSQIPALEDIYNHSRNGIFTSASYDDEGAVADFTNLEKNYKCYSYSHIKDTLHSSYNTNSWRPNLSRSN</sequence>
<evidence type="ECO:0000313" key="2">
    <source>
        <dbReference type="EMBL" id="GFA90944.1"/>
    </source>
</evidence>
<reference evidence="2" key="1">
    <citation type="journal article" date="2019" name="Sci. Rep.">
        <title>Draft genome of Tanacetum cinerariifolium, the natural source of mosquito coil.</title>
        <authorList>
            <person name="Yamashiro T."/>
            <person name="Shiraishi A."/>
            <person name="Satake H."/>
            <person name="Nakayama K."/>
        </authorList>
    </citation>
    <scope>NUCLEOTIDE SEQUENCE</scope>
</reference>
<accession>A0A699KEM5</accession>